<reference evidence="2 4" key="2">
    <citation type="submission" date="2018-09" db="EMBL/GenBank/DDBJ databases">
        <title>Genomic Encyclopedia of Archaeal and Bacterial Type Strains, Phase II (KMG-II): from individual species to whole genera.</title>
        <authorList>
            <person name="Goeker M."/>
        </authorList>
    </citation>
    <scope>NUCLEOTIDE SEQUENCE [LARGE SCALE GENOMIC DNA]</scope>
    <source>
        <strain evidence="2 4">DSM 16337</strain>
    </source>
</reference>
<evidence type="ECO:0000313" key="3">
    <source>
        <dbReference type="Proteomes" id="UP000225605"/>
    </source>
</evidence>
<sequence length="95" mass="11219">MFANVIYSFFILDGVPTNYNPVEAYEGEIRYVIPPKTEYINTLALRNANLAGQYGIYVDNFLTGMNDDRIMRVFSDVHNPYEAVRRYMYILLWYN</sequence>
<keyword evidence="4" id="KW-1185">Reference proteome</keyword>
<protein>
    <submittedName>
        <fullName evidence="1">Uncharacterized protein</fullName>
    </submittedName>
</protein>
<accession>A0A2D0IK53</accession>
<proteinExistence type="predicted"/>
<dbReference type="Proteomes" id="UP000225605">
    <property type="component" value="Unassembled WGS sequence"/>
</dbReference>
<dbReference type="RefSeq" id="WP_099134014.1">
    <property type="nucleotide sequence ID" value="NZ_CAWNOJ010000050.1"/>
</dbReference>
<dbReference type="EMBL" id="NIBT01000037">
    <property type="protein sequence ID" value="PHM22151.1"/>
    <property type="molecule type" value="Genomic_DNA"/>
</dbReference>
<dbReference type="Proteomes" id="UP000283568">
    <property type="component" value="Unassembled WGS sequence"/>
</dbReference>
<evidence type="ECO:0000313" key="4">
    <source>
        <dbReference type="Proteomes" id="UP000283568"/>
    </source>
</evidence>
<dbReference type="AlphaFoldDB" id="A0A2D0IK53"/>
<reference evidence="1 3" key="1">
    <citation type="journal article" date="2017" name="Nat. Microbiol.">
        <title>Natural product diversity associated with the nematode symbionts Photorhabdus and Xenorhabdus.</title>
        <authorList>
            <person name="Tobias N.J."/>
            <person name="Wolff H."/>
            <person name="Djahanschiri B."/>
            <person name="Grundmann F."/>
            <person name="Kronenwerth M."/>
            <person name="Shi Y.M."/>
            <person name="Simonyi S."/>
            <person name="Grun P."/>
            <person name="Shapiro-Ilan D."/>
            <person name="Pidot S.J."/>
            <person name="Stinear T.P."/>
            <person name="Ebersberger I."/>
            <person name="Bode H.B."/>
        </authorList>
    </citation>
    <scope>NUCLEOTIDE SEQUENCE [LARGE SCALE GENOMIC DNA]</scope>
    <source>
        <strain evidence="1 3">DSM 16337</strain>
    </source>
</reference>
<dbReference type="OrthoDB" id="9937786at2"/>
<evidence type="ECO:0000313" key="1">
    <source>
        <dbReference type="EMBL" id="PHM22151.1"/>
    </source>
</evidence>
<evidence type="ECO:0000313" key="2">
    <source>
        <dbReference type="EMBL" id="RKE91200.1"/>
    </source>
</evidence>
<gene>
    <name evidence="2" type="ORF">BDE27_1409</name>
    <name evidence="1" type="ORF">Xehl_03904</name>
</gene>
<dbReference type="EMBL" id="RAQI01000002">
    <property type="protein sequence ID" value="RKE91200.1"/>
    <property type="molecule type" value="Genomic_DNA"/>
</dbReference>
<comment type="caution">
    <text evidence="1">The sequence shown here is derived from an EMBL/GenBank/DDBJ whole genome shotgun (WGS) entry which is preliminary data.</text>
</comment>
<organism evidence="1 3">
    <name type="scientific">Xenorhabdus ehlersii</name>
    <dbReference type="NCBI Taxonomy" id="290111"/>
    <lineage>
        <taxon>Bacteria</taxon>
        <taxon>Pseudomonadati</taxon>
        <taxon>Pseudomonadota</taxon>
        <taxon>Gammaproteobacteria</taxon>
        <taxon>Enterobacterales</taxon>
        <taxon>Morganellaceae</taxon>
        <taxon>Xenorhabdus</taxon>
    </lineage>
</organism>
<name>A0A2D0IK53_9GAMM</name>